<dbReference type="InterPro" id="IPR002933">
    <property type="entry name" value="Peptidase_M20"/>
</dbReference>
<protein>
    <recommendedName>
        <fullName evidence="5 15">Succinyl-diaminopimelate desuccinylase</fullName>
        <shortName evidence="15">SDAP desuccinylase</shortName>
        <ecNumber evidence="4 15">3.5.1.18</ecNumber>
    </recommendedName>
    <alternativeName>
        <fullName evidence="13 15">N-succinyl-LL-2,6-diaminoheptanedioate amidohydrolase</fullName>
    </alternativeName>
</protein>
<dbReference type="Pfam" id="PF07687">
    <property type="entry name" value="M20_dimer"/>
    <property type="match status" value="1"/>
</dbReference>
<dbReference type="InterPro" id="IPR036264">
    <property type="entry name" value="Bact_exopeptidase_dim_dom"/>
</dbReference>
<evidence type="ECO:0000259" key="16">
    <source>
        <dbReference type="Pfam" id="PF07687"/>
    </source>
</evidence>
<comment type="caution">
    <text evidence="17">The sequence shown here is derived from an EMBL/GenBank/DDBJ whole genome shotgun (WGS) entry which is preliminary data.</text>
</comment>
<keyword evidence="11 15" id="KW-0457">Lysine biosynthesis</keyword>
<dbReference type="InterPro" id="IPR050072">
    <property type="entry name" value="Peptidase_M20A"/>
</dbReference>
<dbReference type="PANTHER" id="PTHR43808">
    <property type="entry name" value="ACETYLORNITHINE DEACETYLASE"/>
    <property type="match status" value="1"/>
</dbReference>
<keyword evidence="6 15" id="KW-0028">Amino-acid biosynthesis</keyword>
<dbReference type="SUPFAM" id="SSF55031">
    <property type="entry name" value="Bacterial exopeptidase dimerisation domain"/>
    <property type="match status" value="1"/>
</dbReference>
<evidence type="ECO:0000313" key="17">
    <source>
        <dbReference type="EMBL" id="MCZ4281594.1"/>
    </source>
</evidence>
<dbReference type="InterPro" id="IPR011650">
    <property type="entry name" value="Peptidase_M20_dimer"/>
</dbReference>
<dbReference type="PANTHER" id="PTHR43808:SF31">
    <property type="entry name" value="N-ACETYL-L-CITRULLINE DEACETYLASE"/>
    <property type="match status" value="1"/>
</dbReference>
<dbReference type="Proteomes" id="UP001069802">
    <property type="component" value="Unassembled WGS sequence"/>
</dbReference>
<keyword evidence="9 15" id="KW-0862">Zinc</keyword>
<evidence type="ECO:0000256" key="8">
    <source>
        <dbReference type="ARBA" id="ARBA00022801"/>
    </source>
</evidence>
<comment type="cofactor">
    <cofactor evidence="15">
        <name>Zn(2+)</name>
        <dbReference type="ChEBI" id="CHEBI:29105"/>
    </cofactor>
    <cofactor evidence="15">
        <name>Co(2+)</name>
        <dbReference type="ChEBI" id="CHEBI:48828"/>
    </cofactor>
    <text evidence="15">Binds 2 Zn(2+) or Co(2+) ions per subunit.</text>
</comment>
<feature type="binding site" evidence="15">
    <location>
        <position position="76"/>
    </location>
    <ligand>
        <name>Zn(2+)</name>
        <dbReference type="ChEBI" id="CHEBI:29105"/>
        <label>1</label>
    </ligand>
</feature>
<feature type="binding site" evidence="15">
    <location>
        <position position="109"/>
    </location>
    <ligand>
        <name>Zn(2+)</name>
        <dbReference type="ChEBI" id="CHEBI:29105"/>
        <label>1</label>
    </ligand>
</feature>
<proteinExistence type="inferred from homology"/>
<evidence type="ECO:0000256" key="12">
    <source>
        <dbReference type="ARBA" id="ARBA00023285"/>
    </source>
</evidence>
<dbReference type="Gene3D" id="3.40.630.10">
    <property type="entry name" value="Zn peptidases"/>
    <property type="match status" value="2"/>
</dbReference>
<gene>
    <name evidence="15 17" type="primary">dapE</name>
    <name evidence="17" type="ORF">O4H49_12455</name>
</gene>
<dbReference type="RefSeq" id="WP_269423760.1">
    <property type="nucleotide sequence ID" value="NZ_JAPWGY010000004.1"/>
</dbReference>
<sequence>MNVENPSSALEVTQALIRCPSITPEEGGALDLMESLLKPLGFNCHRLLFSCSDTYDVDNLYARLGTAGPVFGYGGHTDVVPIGDADAWTVNPFAGAVVDGKLIGRGAVDMKGSIGAFVAALTRFINSRSSFDGSISLIITGDEEGIGINGTTKVLDWMTDKGERMDVCLVGEPTSNDKLGDMIKIGRRGSVNFNLRVRGIQGHTAYPQLARNPVHPLVAMLHNLLAEPLDSGTEHFPPSSLQVTTVDVGNAATNVIPAQAQANFNVRFNDLYSSEQVEAWVRERLSRAGFDYNLTVRVSGESFICPPGPFSDLISSSVKTVTGLEAVLGTTGGTSDARFIKDYATVAEFGLLNDTAHKVDEYCTLQELDDLSRIYQSMLEGYFKV</sequence>
<dbReference type="CDD" id="cd03891">
    <property type="entry name" value="M20_DapE_proteobac"/>
    <property type="match status" value="1"/>
</dbReference>
<evidence type="ECO:0000256" key="3">
    <source>
        <dbReference type="ARBA" id="ARBA00011738"/>
    </source>
</evidence>
<feature type="binding site" evidence="15">
    <location>
        <position position="109"/>
    </location>
    <ligand>
        <name>Zn(2+)</name>
        <dbReference type="ChEBI" id="CHEBI:29105"/>
        <label>2</label>
    </ligand>
</feature>
<comment type="function">
    <text evidence="15">Catalyzes the hydrolysis of N-succinyl-L,L-diaminopimelic acid (SDAP), forming succinate and LL-2,6-diaminopimelate (DAP), an intermediate involved in the bacterial biosynthesis of lysine and meso-diaminopimelic acid, an essential component of bacterial cell walls.</text>
</comment>
<dbReference type="NCBIfam" id="TIGR01246">
    <property type="entry name" value="dapE_proteo"/>
    <property type="match status" value="1"/>
</dbReference>
<keyword evidence="12 15" id="KW-0170">Cobalt</keyword>
<comment type="pathway">
    <text evidence="1 15">Amino-acid biosynthesis; L-lysine biosynthesis via DAP pathway; LL-2,6-diaminopimelate from (S)-tetrahydrodipicolinate (succinylase route): step 3/3.</text>
</comment>
<feature type="binding site" evidence="15">
    <location>
        <position position="172"/>
    </location>
    <ligand>
        <name>Zn(2+)</name>
        <dbReference type="ChEBI" id="CHEBI:29105"/>
        <label>1</label>
    </ligand>
</feature>
<evidence type="ECO:0000256" key="7">
    <source>
        <dbReference type="ARBA" id="ARBA00022723"/>
    </source>
</evidence>
<comment type="subunit">
    <text evidence="3 15">Homodimer.</text>
</comment>
<dbReference type="Gene3D" id="3.30.70.360">
    <property type="match status" value="1"/>
</dbReference>
<dbReference type="SUPFAM" id="SSF53187">
    <property type="entry name" value="Zn-dependent exopeptidases"/>
    <property type="match status" value="1"/>
</dbReference>
<evidence type="ECO:0000256" key="15">
    <source>
        <dbReference type="HAMAP-Rule" id="MF_01690"/>
    </source>
</evidence>
<feature type="active site" description="Proton acceptor" evidence="15">
    <location>
        <position position="143"/>
    </location>
</feature>
<evidence type="ECO:0000256" key="5">
    <source>
        <dbReference type="ARBA" id="ARBA00022391"/>
    </source>
</evidence>
<evidence type="ECO:0000256" key="1">
    <source>
        <dbReference type="ARBA" id="ARBA00005130"/>
    </source>
</evidence>
<accession>A0ABT4LKI5</accession>
<evidence type="ECO:0000256" key="2">
    <source>
        <dbReference type="ARBA" id="ARBA00006746"/>
    </source>
</evidence>
<name>A0ABT4LKI5_9PROT</name>
<evidence type="ECO:0000256" key="10">
    <source>
        <dbReference type="ARBA" id="ARBA00022915"/>
    </source>
</evidence>
<evidence type="ECO:0000256" key="13">
    <source>
        <dbReference type="ARBA" id="ARBA00031891"/>
    </source>
</evidence>
<evidence type="ECO:0000256" key="14">
    <source>
        <dbReference type="ARBA" id="ARBA00051301"/>
    </source>
</evidence>
<reference evidence="17" key="1">
    <citation type="submission" date="2022-12" db="EMBL/GenBank/DDBJ databases">
        <title>Bacterial isolates from different developmental stages of Nematostella vectensis.</title>
        <authorList>
            <person name="Fraune S."/>
        </authorList>
    </citation>
    <scope>NUCLEOTIDE SEQUENCE</scope>
    <source>
        <strain evidence="17">G21630-S1</strain>
    </source>
</reference>
<dbReference type="GO" id="GO:0009014">
    <property type="term" value="F:succinyl-diaminopimelate desuccinylase activity"/>
    <property type="evidence" value="ECO:0007669"/>
    <property type="project" value="UniProtKB-EC"/>
</dbReference>
<feature type="active site" evidence="15">
    <location>
        <position position="78"/>
    </location>
</feature>
<feature type="domain" description="Peptidase M20 dimerisation" evidence="16">
    <location>
        <begin position="185"/>
        <end position="289"/>
    </location>
</feature>
<evidence type="ECO:0000256" key="6">
    <source>
        <dbReference type="ARBA" id="ARBA00022605"/>
    </source>
</evidence>
<organism evidence="17 18">
    <name type="scientific">Kiloniella laminariae</name>
    <dbReference type="NCBI Taxonomy" id="454162"/>
    <lineage>
        <taxon>Bacteria</taxon>
        <taxon>Pseudomonadati</taxon>
        <taxon>Pseudomonadota</taxon>
        <taxon>Alphaproteobacteria</taxon>
        <taxon>Rhodospirillales</taxon>
        <taxon>Kiloniellaceae</taxon>
        <taxon>Kiloniella</taxon>
    </lineage>
</organism>
<keyword evidence="10 15" id="KW-0220">Diaminopimelate biosynthesis</keyword>
<evidence type="ECO:0000256" key="11">
    <source>
        <dbReference type="ARBA" id="ARBA00023154"/>
    </source>
</evidence>
<keyword evidence="7 15" id="KW-0479">Metal-binding</keyword>
<evidence type="ECO:0000313" key="18">
    <source>
        <dbReference type="Proteomes" id="UP001069802"/>
    </source>
</evidence>
<keyword evidence="18" id="KW-1185">Reference proteome</keyword>
<dbReference type="Pfam" id="PF01546">
    <property type="entry name" value="Peptidase_M20"/>
    <property type="match status" value="1"/>
</dbReference>
<keyword evidence="8 15" id="KW-0378">Hydrolase</keyword>
<dbReference type="HAMAP" id="MF_01690">
    <property type="entry name" value="DapE"/>
    <property type="match status" value="1"/>
</dbReference>
<dbReference type="NCBIfam" id="NF009557">
    <property type="entry name" value="PRK13009.1"/>
    <property type="match status" value="1"/>
</dbReference>
<comment type="similarity">
    <text evidence="2 15">Belongs to the peptidase M20A family. DapE subfamily.</text>
</comment>
<evidence type="ECO:0000256" key="4">
    <source>
        <dbReference type="ARBA" id="ARBA00011921"/>
    </source>
</evidence>
<evidence type="ECO:0000256" key="9">
    <source>
        <dbReference type="ARBA" id="ARBA00022833"/>
    </source>
</evidence>
<dbReference type="EMBL" id="JAPWGY010000004">
    <property type="protein sequence ID" value="MCZ4281594.1"/>
    <property type="molecule type" value="Genomic_DNA"/>
</dbReference>
<dbReference type="InterPro" id="IPR005941">
    <property type="entry name" value="DapE_proteobac"/>
</dbReference>
<feature type="binding site" evidence="15">
    <location>
        <position position="357"/>
    </location>
    <ligand>
        <name>Zn(2+)</name>
        <dbReference type="ChEBI" id="CHEBI:29105"/>
        <label>2</label>
    </ligand>
</feature>
<feature type="binding site" evidence="15">
    <location>
        <position position="144"/>
    </location>
    <ligand>
        <name>Zn(2+)</name>
        <dbReference type="ChEBI" id="CHEBI:29105"/>
        <label>2</label>
    </ligand>
</feature>
<dbReference type="EC" id="3.5.1.18" evidence="4 15"/>
<comment type="catalytic activity">
    <reaction evidence="14 15">
        <text>N-succinyl-(2S,6S)-2,6-diaminopimelate + H2O = (2S,6S)-2,6-diaminopimelate + succinate</text>
        <dbReference type="Rhea" id="RHEA:22608"/>
        <dbReference type="ChEBI" id="CHEBI:15377"/>
        <dbReference type="ChEBI" id="CHEBI:30031"/>
        <dbReference type="ChEBI" id="CHEBI:57609"/>
        <dbReference type="ChEBI" id="CHEBI:58087"/>
        <dbReference type="EC" id="3.5.1.18"/>
    </reaction>
</comment>